<reference evidence="1" key="1">
    <citation type="submission" date="2021-12" db="EMBL/GenBank/DDBJ databases">
        <title>Black yeast isolated from Biological Soil Crust.</title>
        <authorList>
            <person name="Kurbessoian T."/>
        </authorList>
    </citation>
    <scope>NUCLEOTIDE SEQUENCE</scope>
    <source>
        <strain evidence="1">CCFEE 5208</strain>
    </source>
</reference>
<accession>A0AAN6J1G8</accession>
<comment type="caution">
    <text evidence="1">The sequence shown here is derived from an EMBL/GenBank/DDBJ whole genome shotgun (WGS) entry which is preliminary data.</text>
</comment>
<evidence type="ECO:0000313" key="2">
    <source>
        <dbReference type="EMBL" id="KAK0973840.1"/>
    </source>
</evidence>
<evidence type="ECO:0000313" key="4">
    <source>
        <dbReference type="Proteomes" id="UP001175353"/>
    </source>
</evidence>
<dbReference type="EMBL" id="JASUXU010000098">
    <property type="protein sequence ID" value="KAK0307002.1"/>
    <property type="molecule type" value="Genomic_DNA"/>
</dbReference>
<dbReference type="Proteomes" id="UP001168146">
    <property type="component" value="Unassembled WGS sequence"/>
</dbReference>
<evidence type="ECO:0000313" key="3">
    <source>
        <dbReference type="Proteomes" id="UP001168146"/>
    </source>
</evidence>
<keyword evidence="4" id="KW-1185">Reference proteome</keyword>
<dbReference type="AlphaFoldDB" id="A0AAN6J1G8"/>
<gene>
    <name evidence="1" type="ORF">LTR82_016133</name>
    <name evidence="2" type="ORF">LTR91_014588</name>
</gene>
<proteinExistence type="predicted"/>
<sequence length="529" mass="58092">MANGQDITAPYLLADKPSSSFSAASSAGSATSAATSRSGGSKLLFGEIDLSSDRSSESYASVCSFVLSDSGTFLKFWLEDRCRDTFLSYLSEEDLSSLRLVGHDFSVRAAPALFSDLSITFKTGTFTRPARLAALDRLGFYVKTLRFNVPHTHETFLPPLVEPDTGEELSFTYTPQVTPSAGRPKYGDVGTTEILTRQYPALFHAATNVPAFVRAFSAFINLQHLQVCCLGYDESTRNRRSIVDFALISFRIAAERNCLNALDSLTLSPIHPGALQYLSPLMGYGATPRSTKTWSRIQHLAIHVQSQPNPAANNQPEYCKTLQTYLRTFQQNLTTLDFAWLGAAGPLPVQQLGPSAPTAQEHPANRIGVHVREQRSTPPHKPTQLLHFPRLRKVKVKNIATPAAAIQAFARTHRHTIQELDLEDTELTAGTWDEALSPLTTRTRRRRTTSHHACIPIMLSPSTLAAPLLVPMERVDPYIAPGGRPSTRLSKWFPGRAAGKPAGHRTVRQGLLGCEGQLKRVFGGVLAWK</sequence>
<protein>
    <submittedName>
        <fullName evidence="1">Uncharacterized protein</fullName>
    </submittedName>
</protein>
<evidence type="ECO:0000313" key="1">
    <source>
        <dbReference type="EMBL" id="KAK0307002.1"/>
    </source>
</evidence>
<reference evidence="2" key="2">
    <citation type="submission" date="2023-06" db="EMBL/GenBank/DDBJ databases">
        <title>Black Yeasts Isolated from many extreme environments.</title>
        <authorList>
            <person name="Coleine C."/>
            <person name="Stajich J.E."/>
            <person name="Selbmann L."/>
        </authorList>
    </citation>
    <scope>NUCLEOTIDE SEQUENCE</scope>
    <source>
        <strain evidence="2">CCFEE 5200</strain>
    </source>
</reference>
<name>A0AAN6J1G8_9PEZI</name>
<organism evidence="1 3">
    <name type="scientific">Friedmanniomyces endolithicus</name>
    <dbReference type="NCBI Taxonomy" id="329885"/>
    <lineage>
        <taxon>Eukaryota</taxon>
        <taxon>Fungi</taxon>
        <taxon>Dikarya</taxon>
        <taxon>Ascomycota</taxon>
        <taxon>Pezizomycotina</taxon>
        <taxon>Dothideomycetes</taxon>
        <taxon>Dothideomycetidae</taxon>
        <taxon>Mycosphaerellales</taxon>
        <taxon>Teratosphaeriaceae</taxon>
        <taxon>Friedmanniomyces</taxon>
    </lineage>
</organism>
<dbReference type="EMBL" id="JAUJLE010000158">
    <property type="protein sequence ID" value="KAK0973840.1"/>
    <property type="molecule type" value="Genomic_DNA"/>
</dbReference>
<dbReference type="Proteomes" id="UP001175353">
    <property type="component" value="Unassembled WGS sequence"/>
</dbReference>